<feature type="domain" description="MGS-like" evidence="1">
    <location>
        <begin position="42"/>
        <end position="164"/>
    </location>
</feature>
<reference evidence="2 3" key="1">
    <citation type="submission" date="2021-05" db="EMBL/GenBank/DDBJ databases">
        <title>Genome Assembly of Synthetic Allotetraploid Brassica napus Reveals Homoeologous Exchanges between Subgenomes.</title>
        <authorList>
            <person name="Davis J.T."/>
        </authorList>
    </citation>
    <scope>NUCLEOTIDE SEQUENCE [LARGE SCALE GENOMIC DNA]</scope>
    <source>
        <strain evidence="3">cv. Da-Ae</strain>
        <tissue evidence="2">Seedling</tissue>
    </source>
</reference>
<gene>
    <name evidence="2" type="ORF">HID58_092130</name>
</gene>
<dbReference type="InterPro" id="IPR036914">
    <property type="entry name" value="MGS-like_dom_sf"/>
</dbReference>
<dbReference type="EMBL" id="JAGKQM010002939">
    <property type="protein sequence ID" value="KAH0842050.1"/>
    <property type="molecule type" value="Genomic_DNA"/>
</dbReference>
<organism evidence="2 3">
    <name type="scientific">Brassica napus</name>
    <name type="common">Rape</name>
    <dbReference type="NCBI Taxonomy" id="3708"/>
    <lineage>
        <taxon>Eukaryota</taxon>
        <taxon>Viridiplantae</taxon>
        <taxon>Streptophyta</taxon>
        <taxon>Embryophyta</taxon>
        <taxon>Tracheophyta</taxon>
        <taxon>Spermatophyta</taxon>
        <taxon>Magnoliopsida</taxon>
        <taxon>eudicotyledons</taxon>
        <taxon>Gunneridae</taxon>
        <taxon>Pentapetalae</taxon>
        <taxon>rosids</taxon>
        <taxon>malvids</taxon>
        <taxon>Brassicales</taxon>
        <taxon>Brassicaceae</taxon>
        <taxon>Brassiceae</taxon>
        <taxon>Brassica</taxon>
    </lineage>
</organism>
<evidence type="ECO:0000259" key="1">
    <source>
        <dbReference type="PROSITE" id="PS51855"/>
    </source>
</evidence>
<evidence type="ECO:0000313" key="3">
    <source>
        <dbReference type="Proteomes" id="UP000824890"/>
    </source>
</evidence>
<accession>A0ABQ7WZK1</accession>
<dbReference type="PANTHER" id="PTHR11692">
    <property type="entry name" value="BIFUNCTIONAL PURINE BIOSYNTHESIS PROTEIN PURH"/>
    <property type="match status" value="1"/>
</dbReference>
<dbReference type="Gene3D" id="3.40.50.1380">
    <property type="entry name" value="Methylglyoxal synthase-like domain"/>
    <property type="match status" value="1"/>
</dbReference>
<dbReference type="InterPro" id="IPR011607">
    <property type="entry name" value="MGS-like_dom"/>
</dbReference>
<dbReference type="PROSITE" id="PS51855">
    <property type="entry name" value="MGS"/>
    <property type="match status" value="1"/>
</dbReference>
<evidence type="ECO:0000313" key="2">
    <source>
        <dbReference type="EMBL" id="KAH0842050.1"/>
    </source>
</evidence>
<dbReference type="InterPro" id="IPR002695">
    <property type="entry name" value="PurH-like"/>
</dbReference>
<proteinExistence type="predicted"/>
<dbReference type="Proteomes" id="UP000824890">
    <property type="component" value="Unassembled WGS sequence"/>
</dbReference>
<dbReference type="PANTHER" id="PTHR11692:SF0">
    <property type="entry name" value="BIFUNCTIONAL PURINE BIOSYNTHESIS PROTEIN ATIC"/>
    <property type="match status" value="1"/>
</dbReference>
<keyword evidence="3" id="KW-1185">Reference proteome</keyword>
<sequence length="253" mass="27813">MLDMLSSAATSVSARSGDILCGYLHGKTVAPFRFAQPQHVYSKLMRKKQALISLYDKKNLTTLGNGLQESGYTIVSTGGTASTLENAGVSVTKVETLTHFPEMTTLIQLDGRVKTLQPNIHGAFYFLRLRQVICSIQDGIENIDIGGPAMIRAAAKAAATAALGVRNRVKYMLALVPLNQSPFFLCATLHLPKLRHMIGKRTQDVAVKLQKKMEQSVEILKLKISPAVTAEKKGTTMNYRMNRIMNISYNLIT</sequence>
<protein>
    <recommendedName>
        <fullName evidence="1">MGS-like domain-containing protein</fullName>
    </recommendedName>
</protein>
<dbReference type="SUPFAM" id="SSF52335">
    <property type="entry name" value="Methylglyoxal synthase-like"/>
    <property type="match status" value="1"/>
</dbReference>
<name>A0ABQ7WZK1_BRANA</name>
<comment type="caution">
    <text evidence="2">The sequence shown here is derived from an EMBL/GenBank/DDBJ whole genome shotgun (WGS) entry which is preliminary data.</text>
</comment>
<dbReference type="Pfam" id="PF02142">
    <property type="entry name" value="MGS"/>
    <property type="match status" value="1"/>
</dbReference>
<dbReference type="SMART" id="SM00851">
    <property type="entry name" value="MGS"/>
    <property type="match status" value="1"/>
</dbReference>